<dbReference type="InterPro" id="IPR001680">
    <property type="entry name" value="WD40_rpt"/>
</dbReference>
<dbReference type="InterPro" id="IPR015943">
    <property type="entry name" value="WD40/YVTN_repeat-like_dom_sf"/>
</dbReference>
<feature type="repeat" description="WD" evidence="3">
    <location>
        <begin position="308"/>
        <end position="349"/>
    </location>
</feature>
<keyword evidence="8" id="KW-1185">Reference proteome</keyword>
<reference evidence="7 8" key="1">
    <citation type="journal article" date="2012" name="Science">
        <title>The Paleozoic origin of enzymatic lignin decomposition reconstructed from 31 fungal genomes.</title>
        <authorList>
            <person name="Floudas D."/>
            <person name="Binder M."/>
            <person name="Riley R."/>
            <person name="Barry K."/>
            <person name="Blanchette R.A."/>
            <person name="Henrissat B."/>
            <person name="Martinez A.T."/>
            <person name="Otillar R."/>
            <person name="Spatafora J.W."/>
            <person name="Yadav J.S."/>
            <person name="Aerts A."/>
            <person name="Benoit I."/>
            <person name="Boyd A."/>
            <person name="Carlson A."/>
            <person name="Copeland A."/>
            <person name="Coutinho P.M."/>
            <person name="de Vries R.P."/>
            <person name="Ferreira P."/>
            <person name="Findley K."/>
            <person name="Foster B."/>
            <person name="Gaskell J."/>
            <person name="Glotzer D."/>
            <person name="Gorecki P."/>
            <person name="Heitman J."/>
            <person name="Hesse C."/>
            <person name="Hori C."/>
            <person name="Igarashi K."/>
            <person name="Jurgens J.A."/>
            <person name="Kallen N."/>
            <person name="Kersten P."/>
            <person name="Kohler A."/>
            <person name="Kuees U."/>
            <person name="Kumar T.K.A."/>
            <person name="Kuo A."/>
            <person name="LaButti K."/>
            <person name="Larrondo L.F."/>
            <person name="Lindquist E."/>
            <person name="Ling A."/>
            <person name="Lombard V."/>
            <person name="Lucas S."/>
            <person name="Lundell T."/>
            <person name="Martin R."/>
            <person name="McLaughlin D.J."/>
            <person name="Morgenstern I."/>
            <person name="Morin E."/>
            <person name="Murat C."/>
            <person name="Nagy L.G."/>
            <person name="Nolan M."/>
            <person name="Ohm R.A."/>
            <person name="Patyshakuliyeva A."/>
            <person name="Rokas A."/>
            <person name="Ruiz-Duenas F.J."/>
            <person name="Sabat G."/>
            <person name="Salamov A."/>
            <person name="Samejima M."/>
            <person name="Schmutz J."/>
            <person name="Slot J.C."/>
            <person name="St John F."/>
            <person name="Stenlid J."/>
            <person name="Sun H."/>
            <person name="Sun S."/>
            <person name="Syed K."/>
            <person name="Tsang A."/>
            <person name="Wiebenga A."/>
            <person name="Young D."/>
            <person name="Pisabarro A."/>
            <person name="Eastwood D.C."/>
            <person name="Martin F."/>
            <person name="Cullen D."/>
            <person name="Grigoriev I.V."/>
            <person name="Hibbett D.S."/>
        </authorList>
    </citation>
    <scope>NUCLEOTIDE SEQUENCE</scope>
    <source>
        <strain evidence="8">FP-58527</strain>
    </source>
</reference>
<protein>
    <recommendedName>
        <fullName evidence="6">SWIM-type domain-containing protein</fullName>
    </recommendedName>
</protein>
<dbReference type="PROSITE" id="PS00678">
    <property type="entry name" value="WD_REPEATS_1"/>
    <property type="match status" value="3"/>
</dbReference>
<dbReference type="SMART" id="SM00320">
    <property type="entry name" value="WD40"/>
    <property type="match status" value="7"/>
</dbReference>
<dbReference type="InterPro" id="IPR036322">
    <property type="entry name" value="WD40_repeat_dom_sf"/>
</dbReference>
<keyword evidence="4" id="KW-0863">Zinc-finger</keyword>
<dbReference type="InterPro" id="IPR007527">
    <property type="entry name" value="Znf_SWIM"/>
</dbReference>
<accession>S8FC76</accession>
<dbReference type="eggNOG" id="KOG0274">
    <property type="taxonomic scope" value="Eukaryota"/>
</dbReference>
<proteinExistence type="predicted"/>
<dbReference type="PROSITE" id="PS50082">
    <property type="entry name" value="WD_REPEATS_2"/>
    <property type="match status" value="5"/>
</dbReference>
<dbReference type="InParanoid" id="S8FC76"/>
<keyword evidence="1 3" id="KW-0853">WD repeat</keyword>
<dbReference type="Gene3D" id="2.130.10.10">
    <property type="entry name" value="YVTN repeat-like/Quinoprotein amine dehydrogenase"/>
    <property type="match status" value="2"/>
</dbReference>
<dbReference type="OrthoDB" id="190105at2759"/>
<feature type="repeat" description="WD" evidence="3">
    <location>
        <begin position="390"/>
        <end position="429"/>
    </location>
</feature>
<dbReference type="PANTHER" id="PTHR19848:SF8">
    <property type="entry name" value="F-BOX AND WD REPEAT DOMAIN CONTAINING 7"/>
    <property type="match status" value="1"/>
</dbReference>
<dbReference type="InterPro" id="IPR020472">
    <property type="entry name" value="WD40_PAC1"/>
</dbReference>
<keyword evidence="2" id="KW-0677">Repeat</keyword>
<dbReference type="InterPro" id="IPR019775">
    <property type="entry name" value="WD40_repeat_CS"/>
</dbReference>
<evidence type="ECO:0000256" key="1">
    <source>
        <dbReference type="ARBA" id="ARBA00022574"/>
    </source>
</evidence>
<dbReference type="HOGENOM" id="CLU_000288_103_2_1"/>
<evidence type="ECO:0000256" key="3">
    <source>
        <dbReference type="PROSITE-ProRule" id="PRU00221"/>
    </source>
</evidence>
<feature type="region of interest" description="Disordered" evidence="5">
    <location>
        <begin position="231"/>
        <end position="280"/>
    </location>
</feature>
<dbReference type="PRINTS" id="PR00320">
    <property type="entry name" value="GPROTEINBRPT"/>
</dbReference>
<dbReference type="STRING" id="743788.S8FC76"/>
<dbReference type="PROSITE" id="PS50294">
    <property type="entry name" value="WD_REPEATS_REGION"/>
    <property type="match status" value="3"/>
</dbReference>
<feature type="region of interest" description="Disordered" evidence="5">
    <location>
        <begin position="106"/>
        <end position="134"/>
    </location>
</feature>
<dbReference type="EMBL" id="KE504193">
    <property type="protein sequence ID" value="EPS96134.1"/>
    <property type="molecule type" value="Genomic_DNA"/>
</dbReference>
<feature type="repeat" description="WD" evidence="3">
    <location>
        <begin position="430"/>
        <end position="469"/>
    </location>
</feature>
<name>S8FC76_FOMSC</name>
<dbReference type="AlphaFoldDB" id="S8FC76"/>
<dbReference type="GO" id="GO:0008270">
    <property type="term" value="F:zinc ion binding"/>
    <property type="evidence" value="ECO:0007669"/>
    <property type="project" value="UniProtKB-KW"/>
</dbReference>
<keyword evidence="4" id="KW-0862">Zinc</keyword>
<dbReference type="Proteomes" id="UP000015241">
    <property type="component" value="Unassembled WGS sequence"/>
</dbReference>
<dbReference type="SUPFAM" id="SSF50978">
    <property type="entry name" value="WD40 repeat-like"/>
    <property type="match status" value="2"/>
</dbReference>
<keyword evidence="4" id="KW-0479">Metal-binding</keyword>
<dbReference type="Pfam" id="PF00400">
    <property type="entry name" value="WD40"/>
    <property type="match status" value="5"/>
</dbReference>
<evidence type="ECO:0000313" key="7">
    <source>
        <dbReference type="EMBL" id="EPS96134.1"/>
    </source>
</evidence>
<feature type="domain" description="SWIM-type" evidence="6">
    <location>
        <begin position="365"/>
        <end position="397"/>
    </location>
</feature>
<evidence type="ECO:0000256" key="5">
    <source>
        <dbReference type="SAM" id="MobiDB-lite"/>
    </source>
</evidence>
<gene>
    <name evidence="7" type="ORF">FOMPIDRAFT_1151184</name>
</gene>
<dbReference type="PANTHER" id="PTHR19848">
    <property type="entry name" value="WD40 REPEAT PROTEIN"/>
    <property type="match status" value="1"/>
</dbReference>
<dbReference type="CDD" id="cd00200">
    <property type="entry name" value="WD40"/>
    <property type="match status" value="1"/>
</dbReference>
<evidence type="ECO:0000256" key="4">
    <source>
        <dbReference type="PROSITE-ProRule" id="PRU00325"/>
    </source>
</evidence>
<feature type="repeat" description="WD" evidence="3">
    <location>
        <begin position="350"/>
        <end position="389"/>
    </location>
</feature>
<feature type="repeat" description="WD" evidence="3">
    <location>
        <begin position="284"/>
        <end position="307"/>
    </location>
</feature>
<sequence length="560" mass="61551">MWNRLLEDQWLWKRMCDVHGYSVPVEDMPQAYRPDEHELEDDLDAISNISVSAPTVSTLSLQQLPSPPPPQPRFSYRKHFRYEYTTTSNWLHGGKLLRMHRMPLVPSSRHQPTPHVHGHGDPPGGGGQPSSAIPTSVALDDNWVVVGLANSRIHVFSARTGVLSRTLVGHESGVWAVSLVRGGDPSKGGAYAREEDPMDVDMDEEFGEADHDPRMPPTLRHALGLDLGAEGGAKKARRRSASDVFSEASSRARRAGASRARPNPSAKPSEPSGASDGWGQPHALVVSGGCDKDLRVWDVKSGYCIYVLAGHTSTIRCLKVLHGRPIAVTGSRDRTVRVWDIQRGRLLRTLEGHEQSVRCLDVCDRRVVSGSYDCTCRVWDIETGACLHVLRGHFHQIYSVAFDGVRIASGGLDTTVRVWDASTGACLALLQGHTALVCQLQLSPTMLATGGSDGRVIVFSLDKSFATLQRLSAHDSSVTGLQLDDRFLVTSGNDGRVRLFRFDHAKGPGKCEYVRELTEPTESVWKVAFTRETCAVMSKRGGKTVMEIWSFRPEDTGLEV</sequence>
<evidence type="ECO:0000259" key="6">
    <source>
        <dbReference type="PROSITE" id="PS50966"/>
    </source>
</evidence>
<evidence type="ECO:0000256" key="2">
    <source>
        <dbReference type="ARBA" id="ARBA00022737"/>
    </source>
</evidence>
<dbReference type="PROSITE" id="PS50966">
    <property type="entry name" value="ZF_SWIM"/>
    <property type="match status" value="1"/>
</dbReference>
<evidence type="ECO:0000313" key="8">
    <source>
        <dbReference type="Proteomes" id="UP000015241"/>
    </source>
</evidence>
<organism evidence="7 8">
    <name type="scientific">Fomitopsis schrenkii</name>
    <name type="common">Brown rot fungus</name>
    <dbReference type="NCBI Taxonomy" id="2126942"/>
    <lineage>
        <taxon>Eukaryota</taxon>
        <taxon>Fungi</taxon>
        <taxon>Dikarya</taxon>
        <taxon>Basidiomycota</taxon>
        <taxon>Agaricomycotina</taxon>
        <taxon>Agaricomycetes</taxon>
        <taxon>Polyporales</taxon>
        <taxon>Fomitopsis</taxon>
    </lineage>
</organism>